<keyword evidence="2" id="KW-0812">Transmembrane</keyword>
<reference evidence="3" key="1">
    <citation type="submission" date="2023-10" db="EMBL/GenBank/DDBJ databases">
        <authorList>
            <person name="Chen Y."/>
            <person name="Shah S."/>
            <person name="Dougan E. K."/>
            <person name="Thang M."/>
            <person name="Chan C."/>
        </authorList>
    </citation>
    <scope>NUCLEOTIDE SEQUENCE [LARGE SCALE GENOMIC DNA]</scope>
</reference>
<comment type="caution">
    <text evidence="3">The sequence shown here is derived from an EMBL/GenBank/DDBJ whole genome shotgun (WGS) entry which is preliminary data.</text>
</comment>
<organism evidence="3 4">
    <name type="scientific">Prorocentrum cordatum</name>
    <dbReference type="NCBI Taxonomy" id="2364126"/>
    <lineage>
        <taxon>Eukaryota</taxon>
        <taxon>Sar</taxon>
        <taxon>Alveolata</taxon>
        <taxon>Dinophyceae</taxon>
        <taxon>Prorocentrales</taxon>
        <taxon>Prorocentraceae</taxon>
        <taxon>Prorocentrum</taxon>
    </lineage>
</organism>
<evidence type="ECO:0008006" key="5">
    <source>
        <dbReference type="Google" id="ProtNLM"/>
    </source>
</evidence>
<feature type="transmembrane region" description="Helical" evidence="2">
    <location>
        <begin position="381"/>
        <end position="408"/>
    </location>
</feature>
<feature type="transmembrane region" description="Helical" evidence="2">
    <location>
        <begin position="292"/>
        <end position="311"/>
    </location>
</feature>
<evidence type="ECO:0000256" key="1">
    <source>
        <dbReference type="SAM" id="MobiDB-lite"/>
    </source>
</evidence>
<dbReference type="Proteomes" id="UP001189429">
    <property type="component" value="Unassembled WGS sequence"/>
</dbReference>
<accession>A0ABN9TEZ8</accession>
<keyword evidence="2" id="KW-1133">Transmembrane helix</keyword>
<feature type="transmembrane region" description="Helical" evidence="2">
    <location>
        <begin position="127"/>
        <end position="148"/>
    </location>
</feature>
<dbReference type="EMBL" id="CAUYUJ010014627">
    <property type="protein sequence ID" value="CAK0844057.1"/>
    <property type="molecule type" value="Genomic_DNA"/>
</dbReference>
<evidence type="ECO:0000256" key="2">
    <source>
        <dbReference type="SAM" id="Phobius"/>
    </source>
</evidence>
<gene>
    <name evidence="3" type="ORF">PCOR1329_LOCUS38228</name>
</gene>
<name>A0ABN9TEZ8_9DINO</name>
<evidence type="ECO:0000313" key="4">
    <source>
        <dbReference type="Proteomes" id="UP001189429"/>
    </source>
</evidence>
<feature type="transmembrane region" description="Helical" evidence="2">
    <location>
        <begin position="323"/>
        <end position="343"/>
    </location>
</feature>
<feature type="transmembrane region" description="Helical" evidence="2">
    <location>
        <begin position="473"/>
        <end position="497"/>
    </location>
</feature>
<protein>
    <recommendedName>
        <fullName evidence="5">H(+)-exporting diphosphatase</fullName>
    </recommendedName>
</protein>
<keyword evidence="4" id="KW-1185">Reference proteome</keyword>
<feature type="region of interest" description="Disordered" evidence="1">
    <location>
        <begin position="1"/>
        <end position="20"/>
    </location>
</feature>
<proteinExistence type="predicted"/>
<feature type="transmembrane region" description="Helical" evidence="2">
    <location>
        <begin position="509"/>
        <end position="527"/>
    </location>
</feature>
<feature type="transmembrane region" description="Helical" evidence="2">
    <location>
        <begin position="183"/>
        <end position="201"/>
    </location>
</feature>
<feature type="transmembrane region" description="Helical" evidence="2">
    <location>
        <begin position="221"/>
        <end position="239"/>
    </location>
</feature>
<feature type="transmembrane region" description="Helical" evidence="2">
    <location>
        <begin position="349"/>
        <end position="369"/>
    </location>
</feature>
<sequence length="537" mass="57593">MVRIGPEPTPGSTIGRPNTVAAKSAARPAGIVRHMAPTGDRHFMPWSSSSHDADQEAMVYNAVSITPRVMQYFSEEPEAGLGQGNASSGELISKQRLQALRHGHAKLQWRLCNPLRDSRLARSLCGLSVYASVAVLALSCLTVAACFWTSHAATPKRPLQVGSDIPLVACEGGRRGSRELRSLLLSIDTPMFIFVAIWHILAMKNLTNWVSSPSGTSATWAIGMLGTALTIAGCIVVGIRDPAEVWGTKGSVGFAGIWVGVQNATGICSLAWRLTRGDRECRIVQSRTSAAHFAFILFSSATAIQGCYYIVGFFEFSGLPPAIGLSCLFAATFAVLSSIKAVLRQWSRVPPLACTFMLYCFQAGAYTSFRLVLQTEESIDMLVGLTITAAVSEIVLRASVVCTGKLMYNYYVEKGQAAMALRVLDVHVATVLVDILAEWAAIAIAGVLGVAVDETIFDGLRSVYSADGFIGMMALQIGVEVLADVTSVAIAFAILPVSLEGVFASRGHLLLQISCVLVAPIFLFAMLNMRVRIECFT</sequence>
<evidence type="ECO:0000313" key="3">
    <source>
        <dbReference type="EMBL" id="CAK0844057.1"/>
    </source>
</evidence>
<keyword evidence="2" id="KW-0472">Membrane</keyword>